<dbReference type="GO" id="GO:0009450">
    <property type="term" value="P:gamma-aminobutyric acid catabolic process"/>
    <property type="evidence" value="ECO:0007669"/>
    <property type="project" value="TreeGrafter"/>
</dbReference>
<feature type="active site" evidence="3">
    <location>
        <position position="261"/>
    </location>
</feature>
<dbReference type="Gene3D" id="3.40.605.10">
    <property type="entry name" value="Aldehyde Dehydrogenase, Chain A, domain 1"/>
    <property type="match status" value="1"/>
</dbReference>
<dbReference type="InterPro" id="IPR016162">
    <property type="entry name" value="Ald_DH_N"/>
</dbReference>
<feature type="domain" description="Aldehyde dehydrogenase" evidence="5">
    <location>
        <begin position="35"/>
        <end position="483"/>
    </location>
</feature>
<proteinExistence type="inferred from homology"/>
<dbReference type="InterPro" id="IPR016161">
    <property type="entry name" value="Ald_DH/histidinol_DH"/>
</dbReference>
<dbReference type="InterPro" id="IPR016163">
    <property type="entry name" value="Ald_DH_C"/>
</dbReference>
<dbReference type="PANTHER" id="PTHR43353">
    <property type="entry name" value="SUCCINATE-SEMIALDEHYDE DEHYDROGENASE, MITOCHONDRIAL"/>
    <property type="match status" value="1"/>
</dbReference>
<reference evidence="6 7" key="1">
    <citation type="submission" date="2018-12" db="EMBL/GenBank/DDBJ databases">
        <title>Flammeovirga pectinis sp. nov., isolated from the gut of the Korean scallop, Patinopecten yessoensis.</title>
        <authorList>
            <person name="Bae J.-W."/>
            <person name="Jeong Y.-S."/>
            <person name="Kang W."/>
        </authorList>
    </citation>
    <scope>NUCLEOTIDE SEQUENCE [LARGE SCALE GENOMIC DNA]</scope>
    <source>
        <strain evidence="6 7">L12M1</strain>
    </source>
</reference>
<evidence type="ECO:0000259" key="5">
    <source>
        <dbReference type="Pfam" id="PF00171"/>
    </source>
</evidence>
<evidence type="ECO:0000256" key="4">
    <source>
        <dbReference type="RuleBase" id="RU003345"/>
    </source>
</evidence>
<dbReference type="InterPro" id="IPR029510">
    <property type="entry name" value="Ald_DH_CS_GLU"/>
</dbReference>
<evidence type="ECO:0000256" key="3">
    <source>
        <dbReference type="PROSITE-ProRule" id="PRU10007"/>
    </source>
</evidence>
<evidence type="ECO:0000256" key="2">
    <source>
        <dbReference type="ARBA" id="ARBA00023002"/>
    </source>
</evidence>
<gene>
    <name evidence="6" type="ORF">EI427_16815</name>
</gene>
<evidence type="ECO:0000313" key="7">
    <source>
        <dbReference type="Proteomes" id="UP000267268"/>
    </source>
</evidence>
<dbReference type="SUPFAM" id="SSF53720">
    <property type="entry name" value="ALDH-like"/>
    <property type="match status" value="1"/>
</dbReference>
<sequence>MQAIVKEAKELKFGKKKLYINGELVDGANNDIAYATCPHDNEPIAQVAQATLEDTERALEAAEAGFKIWSKLPLEERLAWIDKLRNKLLENSDLLRTAVSFEMGKTWEATAEDIGSITDSLKFYADEMRVKEGFSIEDRAGTHTHRMVYQPLGVVTAFLAWNFPLLNLGFKLGPALAAGCCIVIKASESSSISSLIIAELAHEINFPKGVITVLCGNRKNVGVPLCESTIPRLVTMIGSTFTAQKLIEQSVKTSIKRYSMECGGNAPFILFNDGNMEDAVGITTAIKFGGNAGQVCVAPNRLFIQEGVYNEFVEKLVANANNTKLGHGKENTPDMGPVANLSQLKSVENFVADCVAQGGDILAGGKKVEGKGCYYAPTVIAMDNPKAPILQHEVFGPVCVVLKFKTKEEVMAYANDSDAGLASYVFTANDVLADEIAMELEFGEVQQNGVKYDINLPHLGVKNSGISMDCSKYALDDYLILKRISKKI</sequence>
<accession>A0A3S9P6H9</accession>
<protein>
    <submittedName>
        <fullName evidence="6">Aldehyde dehydrogenase family protein</fullName>
    </submittedName>
</protein>
<dbReference type="RefSeq" id="WP_126616914.1">
    <property type="nucleotide sequence ID" value="NZ_CP034562.1"/>
</dbReference>
<dbReference type="GO" id="GO:0004777">
    <property type="term" value="F:succinate-semialdehyde dehydrogenase (NAD+) activity"/>
    <property type="evidence" value="ECO:0007669"/>
    <property type="project" value="TreeGrafter"/>
</dbReference>
<keyword evidence="7" id="KW-1185">Reference proteome</keyword>
<dbReference type="InterPro" id="IPR050740">
    <property type="entry name" value="Aldehyde_DH_Superfamily"/>
</dbReference>
<dbReference type="InterPro" id="IPR015590">
    <property type="entry name" value="Aldehyde_DH_dom"/>
</dbReference>
<evidence type="ECO:0000313" key="6">
    <source>
        <dbReference type="EMBL" id="AZQ63827.1"/>
    </source>
</evidence>
<dbReference type="Proteomes" id="UP000267268">
    <property type="component" value="Chromosome 1"/>
</dbReference>
<dbReference type="PANTHER" id="PTHR43353:SF5">
    <property type="entry name" value="SUCCINATE-SEMIALDEHYDE DEHYDROGENASE, MITOCHONDRIAL"/>
    <property type="match status" value="1"/>
</dbReference>
<name>A0A3S9P6H9_9BACT</name>
<keyword evidence="2 4" id="KW-0560">Oxidoreductase</keyword>
<organism evidence="6 7">
    <name type="scientific">Flammeovirga pectinis</name>
    <dbReference type="NCBI Taxonomy" id="2494373"/>
    <lineage>
        <taxon>Bacteria</taxon>
        <taxon>Pseudomonadati</taxon>
        <taxon>Bacteroidota</taxon>
        <taxon>Cytophagia</taxon>
        <taxon>Cytophagales</taxon>
        <taxon>Flammeovirgaceae</taxon>
        <taxon>Flammeovirga</taxon>
    </lineage>
</organism>
<dbReference type="Pfam" id="PF00171">
    <property type="entry name" value="Aldedh"/>
    <property type="match status" value="1"/>
</dbReference>
<dbReference type="KEGG" id="fll:EI427_16815"/>
<comment type="similarity">
    <text evidence="1 4">Belongs to the aldehyde dehydrogenase family.</text>
</comment>
<dbReference type="EMBL" id="CP034562">
    <property type="protein sequence ID" value="AZQ63827.1"/>
    <property type="molecule type" value="Genomic_DNA"/>
</dbReference>
<dbReference type="PROSITE" id="PS00687">
    <property type="entry name" value="ALDEHYDE_DEHYDR_GLU"/>
    <property type="match status" value="1"/>
</dbReference>
<dbReference type="AlphaFoldDB" id="A0A3S9P6H9"/>
<dbReference type="Gene3D" id="3.40.309.10">
    <property type="entry name" value="Aldehyde Dehydrogenase, Chain A, domain 2"/>
    <property type="match status" value="1"/>
</dbReference>
<evidence type="ECO:0000256" key="1">
    <source>
        <dbReference type="ARBA" id="ARBA00009986"/>
    </source>
</evidence>
<dbReference type="OrthoDB" id="973733at2"/>